<reference evidence="2 3" key="1">
    <citation type="submission" date="2016-07" db="EMBL/GenBank/DDBJ databases">
        <title>Pervasive Adenine N6-methylation of Active Genes in Fungi.</title>
        <authorList>
            <consortium name="DOE Joint Genome Institute"/>
            <person name="Mondo S.J."/>
            <person name="Dannebaum R.O."/>
            <person name="Kuo R.C."/>
            <person name="Labutti K."/>
            <person name="Haridas S."/>
            <person name="Kuo A."/>
            <person name="Salamov A."/>
            <person name="Ahrendt S.R."/>
            <person name="Lipzen A."/>
            <person name="Sullivan W."/>
            <person name="Andreopoulos W.B."/>
            <person name="Clum A."/>
            <person name="Lindquist E."/>
            <person name="Daum C."/>
            <person name="Ramamoorthy G.K."/>
            <person name="Gryganskyi A."/>
            <person name="Culley D."/>
            <person name="Magnuson J.K."/>
            <person name="James T.Y."/>
            <person name="O'Malley M.A."/>
            <person name="Stajich J.E."/>
            <person name="Spatafora J.W."/>
            <person name="Visel A."/>
            <person name="Grigoriev I.V."/>
        </authorList>
    </citation>
    <scope>NUCLEOTIDE SEQUENCE [LARGE SCALE GENOMIC DNA]</scope>
    <source>
        <strain evidence="2 3">CBS 115471</strain>
    </source>
</reference>
<feature type="region of interest" description="Disordered" evidence="1">
    <location>
        <begin position="213"/>
        <end position="484"/>
    </location>
</feature>
<feature type="compositionally biased region" description="Polar residues" evidence="1">
    <location>
        <begin position="307"/>
        <end position="320"/>
    </location>
</feature>
<feature type="compositionally biased region" description="Polar residues" evidence="1">
    <location>
        <begin position="285"/>
        <end position="299"/>
    </location>
</feature>
<proteinExistence type="predicted"/>
<dbReference type="GO" id="GO:0007131">
    <property type="term" value="P:reciprocal meiotic recombination"/>
    <property type="evidence" value="ECO:0007669"/>
    <property type="project" value="InterPro"/>
</dbReference>
<dbReference type="Pfam" id="PF03525">
    <property type="entry name" value="Meiotic_rec114"/>
    <property type="match status" value="1"/>
</dbReference>
<dbReference type="OrthoDB" id="5360255at2759"/>
<dbReference type="AlphaFoldDB" id="A0A1Y1ZTE0"/>
<evidence type="ECO:0000313" key="2">
    <source>
        <dbReference type="EMBL" id="ORY13065.1"/>
    </source>
</evidence>
<feature type="compositionally biased region" description="Polar residues" evidence="1">
    <location>
        <begin position="470"/>
        <end position="481"/>
    </location>
</feature>
<dbReference type="InterPro" id="IPR004354">
    <property type="entry name" value="Meiotic_Rec114"/>
</dbReference>
<organism evidence="2 3">
    <name type="scientific">Clohesyomyces aquaticus</name>
    <dbReference type="NCBI Taxonomy" id="1231657"/>
    <lineage>
        <taxon>Eukaryota</taxon>
        <taxon>Fungi</taxon>
        <taxon>Dikarya</taxon>
        <taxon>Ascomycota</taxon>
        <taxon>Pezizomycotina</taxon>
        <taxon>Dothideomycetes</taxon>
        <taxon>Pleosporomycetidae</taxon>
        <taxon>Pleosporales</taxon>
        <taxon>Lindgomycetaceae</taxon>
        <taxon>Clohesyomyces</taxon>
    </lineage>
</organism>
<comment type="caution">
    <text evidence="2">The sequence shown here is derived from an EMBL/GenBank/DDBJ whole genome shotgun (WGS) entry which is preliminary data.</text>
</comment>
<protein>
    <submittedName>
        <fullName evidence="2">Uncharacterized protein</fullName>
    </submittedName>
</protein>
<feature type="compositionally biased region" description="Polar residues" evidence="1">
    <location>
        <begin position="432"/>
        <end position="463"/>
    </location>
</feature>
<dbReference type="STRING" id="1231657.A0A1Y1ZTE0"/>
<dbReference type="Proteomes" id="UP000193144">
    <property type="component" value="Unassembled WGS sequence"/>
</dbReference>
<feature type="compositionally biased region" description="Polar residues" evidence="1">
    <location>
        <begin position="213"/>
        <end position="234"/>
    </location>
</feature>
<feature type="compositionally biased region" description="Low complexity" evidence="1">
    <location>
        <begin position="367"/>
        <end position="409"/>
    </location>
</feature>
<gene>
    <name evidence="2" type="ORF">BCR34DRAFT_562713</name>
</gene>
<feature type="compositionally biased region" description="Low complexity" evidence="1">
    <location>
        <begin position="175"/>
        <end position="184"/>
    </location>
</feature>
<keyword evidence="3" id="KW-1185">Reference proteome</keyword>
<name>A0A1Y1ZTE0_9PLEO</name>
<dbReference type="EMBL" id="MCFA01000045">
    <property type="protein sequence ID" value="ORY13065.1"/>
    <property type="molecule type" value="Genomic_DNA"/>
</dbReference>
<sequence length="549" mass="59741">MLTSESRSYYSSDDMQTPAVAGPFSLPLAKFSRADDAEVAVDKFKWRHATGPDLVVVFDTFRASETASGRPLQIMKVYQNTQVLETCDLESKINESLQIIEAMRSMNVQVRNEQLPISALVRCPLFAVRYTLPDGKIHRIQLKFASELEFDTAINHVRRLGLHITSSVPPPPSAKPASNPSAASTVNAASPSVAKTGPQTATEAHFLERRNIATPSLSLPNSQRSTTLPMQGQLRSLRDIRNIETSRPVSADSILRHGESNVLSNPKTHRHNPIDPPELFRRPATSLSDPHQSSSTTVSGEYKPQPIFSSPRTDFLSSSPNLPPIREEEMPPPSRPDTALLFGNQDTLSMVPPPRPEYCFGRPSSPPSSTSDNVSNNQQLGSVSESRPSSTSTRTSLRTLSLTRRSSSLAVDLPPLPQPTFVGEAQGVLGATPSSPQHPGNTPSYFNSMRPTSAPNKAANSARRTPPPTASSCLGSSGSDTARQERVVSQIRESLAGHTDDLAGYAMQSREGRRILLNDFMAQLIDDPNFLTLAEDVSTCWARIGLGME</sequence>
<evidence type="ECO:0000313" key="3">
    <source>
        <dbReference type="Proteomes" id="UP000193144"/>
    </source>
</evidence>
<evidence type="ECO:0000256" key="1">
    <source>
        <dbReference type="SAM" id="MobiDB-lite"/>
    </source>
</evidence>
<feature type="region of interest" description="Disordered" evidence="1">
    <location>
        <begin position="167"/>
        <end position="198"/>
    </location>
</feature>
<accession>A0A1Y1ZTE0</accession>